<reference evidence="6 7" key="1">
    <citation type="journal article" date="2019" name="Nat. Ecol. Evol.">
        <title>Megaphylogeny resolves global patterns of mushroom evolution.</title>
        <authorList>
            <person name="Varga T."/>
            <person name="Krizsan K."/>
            <person name="Foldi C."/>
            <person name="Dima B."/>
            <person name="Sanchez-Garcia M."/>
            <person name="Sanchez-Ramirez S."/>
            <person name="Szollosi G.J."/>
            <person name="Szarkandi J.G."/>
            <person name="Papp V."/>
            <person name="Albert L."/>
            <person name="Andreopoulos W."/>
            <person name="Angelini C."/>
            <person name="Antonin V."/>
            <person name="Barry K.W."/>
            <person name="Bougher N.L."/>
            <person name="Buchanan P."/>
            <person name="Buyck B."/>
            <person name="Bense V."/>
            <person name="Catcheside P."/>
            <person name="Chovatia M."/>
            <person name="Cooper J."/>
            <person name="Damon W."/>
            <person name="Desjardin D."/>
            <person name="Finy P."/>
            <person name="Geml J."/>
            <person name="Haridas S."/>
            <person name="Hughes K."/>
            <person name="Justo A."/>
            <person name="Karasinski D."/>
            <person name="Kautmanova I."/>
            <person name="Kiss B."/>
            <person name="Kocsube S."/>
            <person name="Kotiranta H."/>
            <person name="LaButti K.M."/>
            <person name="Lechner B.E."/>
            <person name="Liimatainen K."/>
            <person name="Lipzen A."/>
            <person name="Lukacs Z."/>
            <person name="Mihaltcheva S."/>
            <person name="Morgado L.N."/>
            <person name="Niskanen T."/>
            <person name="Noordeloos M.E."/>
            <person name="Ohm R.A."/>
            <person name="Ortiz-Santana B."/>
            <person name="Ovrebo C."/>
            <person name="Racz N."/>
            <person name="Riley R."/>
            <person name="Savchenko A."/>
            <person name="Shiryaev A."/>
            <person name="Soop K."/>
            <person name="Spirin V."/>
            <person name="Szebenyi C."/>
            <person name="Tomsovsky M."/>
            <person name="Tulloss R.E."/>
            <person name="Uehling J."/>
            <person name="Grigoriev I.V."/>
            <person name="Vagvolgyi C."/>
            <person name="Papp T."/>
            <person name="Martin F.M."/>
            <person name="Miettinen O."/>
            <person name="Hibbett D.S."/>
            <person name="Nagy L.G."/>
        </authorList>
    </citation>
    <scope>NUCLEOTIDE SEQUENCE [LARGE SCALE GENOMIC DNA]</scope>
    <source>
        <strain evidence="6 7">OMC1185</strain>
    </source>
</reference>
<evidence type="ECO:0000259" key="5">
    <source>
        <dbReference type="PROSITE" id="PS51792"/>
    </source>
</evidence>
<gene>
    <name evidence="6" type="ORF">OE88DRAFT_1667238</name>
</gene>
<dbReference type="InterPro" id="IPR004910">
    <property type="entry name" value="Yippee/Mis18/Cereblon"/>
</dbReference>
<evidence type="ECO:0000256" key="3">
    <source>
        <dbReference type="ARBA" id="ARBA00022833"/>
    </source>
</evidence>
<dbReference type="Pfam" id="PF03226">
    <property type="entry name" value="Yippee-Mis18"/>
    <property type="match status" value="1"/>
</dbReference>
<evidence type="ECO:0000256" key="2">
    <source>
        <dbReference type="ARBA" id="ARBA00022723"/>
    </source>
</evidence>
<organism evidence="6 7">
    <name type="scientific">Heliocybe sulcata</name>
    <dbReference type="NCBI Taxonomy" id="5364"/>
    <lineage>
        <taxon>Eukaryota</taxon>
        <taxon>Fungi</taxon>
        <taxon>Dikarya</taxon>
        <taxon>Basidiomycota</taxon>
        <taxon>Agaricomycotina</taxon>
        <taxon>Agaricomycetes</taxon>
        <taxon>Gloeophyllales</taxon>
        <taxon>Gloeophyllaceae</taxon>
        <taxon>Heliocybe</taxon>
    </lineage>
</organism>
<dbReference type="AlphaFoldDB" id="A0A5C3MMX3"/>
<evidence type="ECO:0000313" key="6">
    <source>
        <dbReference type="EMBL" id="TFK46624.1"/>
    </source>
</evidence>
<keyword evidence="7" id="KW-1185">Reference proteome</keyword>
<evidence type="ECO:0000313" key="7">
    <source>
        <dbReference type="Proteomes" id="UP000305948"/>
    </source>
</evidence>
<dbReference type="EMBL" id="ML213528">
    <property type="protein sequence ID" value="TFK46624.1"/>
    <property type="molecule type" value="Genomic_DNA"/>
</dbReference>
<dbReference type="Proteomes" id="UP000305948">
    <property type="component" value="Unassembled WGS sequence"/>
</dbReference>
<feature type="region of interest" description="Disordered" evidence="4">
    <location>
        <begin position="1"/>
        <end position="23"/>
    </location>
</feature>
<protein>
    <submittedName>
        <fullName evidence="6">Yippee-domain-containing protein</fullName>
    </submittedName>
</protein>
<dbReference type="PANTHER" id="PTHR13848">
    <property type="entry name" value="PROTEIN YIPPEE-LIKE CG15309-RELATED"/>
    <property type="match status" value="1"/>
</dbReference>
<feature type="domain" description="Yippee" evidence="5">
    <location>
        <begin position="29"/>
        <end position="129"/>
    </location>
</feature>
<keyword evidence="2" id="KW-0479">Metal-binding</keyword>
<dbReference type="InterPro" id="IPR034751">
    <property type="entry name" value="Yippee"/>
</dbReference>
<evidence type="ECO:0000256" key="1">
    <source>
        <dbReference type="ARBA" id="ARBA00005613"/>
    </source>
</evidence>
<dbReference type="OrthoDB" id="3241955at2759"/>
<dbReference type="GO" id="GO:0046872">
    <property type="term" value="F:metal ion binding"/>
    <property type="evidence" value="ECO:0007669"/>
    <property type="project" value="UniProtKB-KW"/>
</dbReference>
<accession>A0A5C3MMX3</accession>
<dbReference type="InterPro" id="IPR039058">
    <property type="entry name" value="Yippee_fam"/>
</dbReference>
<sequence length="167" mass="18704">MSKSAMIHPSGASSLDMTSNGTPVVKPRRPIQCKSCHAHITDMDFLLSRSFTGFIGKAALFSTTSSSRALVLSPPATRLMYTGAHTIQELACARCGAYLGWKILRAHEWSEKWKDGRFLLELAALTGYEMWDETRQRRRRTTVVGRSPEERRRTVRPQLPDSPSPSP</sequence>
<keyword evidence="3" id="KW-0862">Zinc</keyword>
<proteinExistence type="inferred from homology"/>
<dbReference type="STRING" id="5364.A0A5C3MMX3"/>
<evidence type="ECO:0000256" key="4">
    <source>
        <dbReference type="SAM" id="MobiDB-lite"/>
    </source>
</evidence>
<comment type="similarity">
    <text evidence="1">Belongs to the yippee family.</text>
</comment>
<feature type="region of interest" description="Disordered" evidence="4">
    <location>
        <begin position="137"/>
        <end position="167"/>
    </location>
</feature>
<feature type="compositionally biased region" description="Polar residues" evidence="4">
    <location>
        <begin position="11"/>
        <end position="22"/>
    </location>
</feature>
<dbReference type="PROSITE" id="PS51792">
    <property type="entry name" value="YIPPEE"/>
    <property type="match status" value="1"/>
</dbReference>
<name>A0A5C3MMX3_9AGAM</name>